<dbReference type="RefSeq" id="WP_073493183.1">
    <property type="nucleotide sequence ID" value="NZ_MPOH02000011.1"/>
</dbReference>
<reference evidence="3" key="1">
    <citation type="submission" date="2016-11" db="EMBL/GenBank/DDBJ databases">
        <authorList>
            <person name="Schniete J.K."/>
            <person name="Salih T."/>
            <person name="Algora Gallardo L."/>
            <person name="Martinez Fernandez S."/>
            <person name="Herron P.R."/>
        </authorList>
    </citation>
    <scope>NUCLEOTIDE SEQUENCE [LARGE SCALE GENOMIC DNA]</scope>
    <source>
        <strain evidence="3">DSM 41896</strain>
    </source>
</reference>
<reference evidence="2 3" key="2">
    <citation type="submission" date="2017-02" db="EMBL/GenBank/DDBJ databases">
        <title>Draft genome sequence of Streptomyces phaeoluteigriseus type strain DSM41896.</title>
        <authorList>
            <person name="Salih T.S."/>
            <person name="Algora Gallardo L."/>
            <person name="Melo Santos T."/>
            <person name="Filgueira Martinez S."/>
            <person name="Herron P.R."/>
        </authorList>
    </citation>
    <scope>NUCLEOTIDE SEQUENCE [LARGE SCALE GENOMIC DNA]</scope>
    <source>
        <strain evidence="2 3">DSM 41896</strain>
    </source>
</reference>
<evidence type="ECO:0000256" key="1">
    <source>
        <dbReference type="SAM" id="MobiDB-lite"/>
    </source>
</evidence>
<dbReference type="STRING" id="114686.BM536_013045"/>
<organism evidence="2 3">
    <name type="scientific">Streptomyces phaeoluteigriseus</name>
    <dbReference type="NCBI Taxonomy" id="114686"/>
    <lineage>
        <taxon>Bacteria</taxon>
        <taxon>Bacillati</taxon>
        <taxon>Actinomycetota</taxon>
        <taxon>Actinomycetes</taxon>
        <taxon>Kitasatosporales</taxon>
        <taxon>Streptomycetaceae</taxon>
        <taxon>Streptomyces</taxon>
        <taxon>Streptomyces aurantiacus group</taxon>
    </lineage>
</organism>
<evidence type="ECO:0000313" key="2">
    <source>
        <dbReference type="EMBL" id="OQD55487.1"/>
    </source>
</evidence>
<dbReference type="Proteomes" id="UP000184286">
    <property type="component" value="Unassembled WGS sequence"/>
</dbReference>
<gene>
    <name evidence="2" type="ORF">BM536_013045</name>
</gene>
<accession>A0A1V6MT92</accession>
<evidence type="ECO:0000313" key="3">
    <source>
        <dbReference type="Proteomes" id="UP000184286"/>
    </source>
</evidence>
<dbReference type="AlphaFoldDB" id="A0A1V6MT92"/>
<dbReference type="OrthoDB" id="140186at2"/>
<sequence>MSLIATLARLEAVSTGRARPTATVRHRHLSERPLVFVPLTTAGEAGAPLGALVGSDRDAPRLLVVAQPRDRDLRFAFLAELADIVLPYIDSYADAVEAAERSETDPETGKRVKVEVELCSDAPQLIVPSRAGVEYVRLLGRSMRFRRTAEQDPQTPYPAPPRVPLLGRWLTHFGERSRVPGSSLLLALTEVLGRHWATGQSSLEDQHLGALLAWIAPPGGDGGAEAALRAELARDDKGQLLCPPAGPATDPAFDNKLLAPAIERYDRARTALAAAEDGLQADDRLGELTAAERAIHELVLSRTLPTWEKVWQGLDLLRELPEGAHVEERWTRDRWSFTGHRDRVVAGEPPQPRRDDAVTAANKLATREREQGRLDAQEALDDPLVMAGRRLAGEAFAGEVVDVVMTYSEGKRPSPRPLVTVRTDDRTHLGERARVFRSLGGKPQAAEFVRRADPDGAGGEDGPEDESLLVLRIVDKMGRGKEPEEGSVPEKGDRVCFTLFEHEQRGGAKLPDPEDTPWTHGGPPGEPVPETADSVTEEDTL</sequence>
<proteinExistence type="predicted"/>
<feature type="region of interest" description="Disordered" evidence="1">
    <location>
        <begin position="501"/>
        <end position="541"/>
    </location>
</feature>
<name>A0A1V6MT92_9ACTN</name>
<protein>
    <submittedName>
        <fullName evidence="2">Uncharacterized protein</fullName>
    </submittedName>
</protein>
<dbReference type="EMBL" id="MPOH02000011">
    <property type="protein sequence ID" value="OQD55487.1"/>
    <property type="molecule type" value="Genomic_DNA"/>
</dbReference>
<comment type="caution">
    <text evidence="2">The sequence shown here is derived from an EMBL/GenBank/DDBJ whole genome shotgun (WGS) entry which is preliminary data.</text>
</comment>